<dbReference type="RefSeq" id="WP_148894471.1">
    <property type="nucleotide sequence ID" value="NZ_VNIB01000001.1"/>
</dbReference>
<dbReference type="OrthoDB" id="9810140at2"/>
<dbReference type="GO" id="GO:0003700">
    <property type="term" value="F:DNA-binding transcription factor activity"/>
    <property type="evidence" value="ECO:0007669"/>
    <property type="project" value="InterPro"/>
</dbReference>
<evidence type="ECO:0000259" key="2">
    <source>
        <dbReference type="PROSITE" id="PS50937"/>
    </source>
</evidence>
<dbReference type="Gene3D" id="1.10.1660.10">
    <property type="match status" value="1"/>
</dbReference>
<sequence>MDTRIPDKLYFRIGEVAELTGIKPHVLRYWESEFKSFKPVKSRSNQRLYRRKDVELVFRLKDLLYEQGYTIAGARKKLKERQPSGKKAVEQLALPLTGAREKVLLRQIHSELSVLRDRLKSPLES</sequence>
<dbReference type="InterPro" id="IPR000551">
    <property type="entry name" value="MerR-type_HTH_dom"/>
</dbReference>
<gene>
    <name evidence="3" type="ORF">EDC39_101438</name>
</gene>
<dbReference type="Pfam" id="PF13411">
    <property type="entry name" value="MerR_1"/>
    <property type="match status" value="1"/>
</dbReference>
<dbReference type="AlphaFoldDB" id="A0A5D3WM78"/>
<evidence type="ECO:0000313" key="4">
    <source>
        <dbReference type="Proteomes" id="UP000324159"/>
    </source>
</evidence>
<comment type="caution">
    <text evidence="3">The sequence shown here is derived from an EMBL/GenBank/DDBJ whole genome shotgun (WGS) entry which is preliminary data.</text>
</comment>
<keyword evidence="4" id="KW-1185">Reference proteome</keyword>
<keyword evidence="1" id="KW-0238">DNA-binding</keyword>
<reference evidence="3 4" key="1">
    <citation type="submission" date="2019-07" db="EMBL/GenBank/DDBJ databases">
        <title>Genomic Encyclopedia of Type Strains, Phase IV (KMG-IV): sequencing the most valuable type-strain genomes for metagenomic binning, comparative biology and taxonomic classification.</title>
        <authorList>
            <person name="Goeker M."/>
        </authorList>
    </citation>
    <scope>NUCLEOTIDE SEQUENCE [LARGE SCALE GENOMIC DNA]</scope>
    <source>
        <strain evidence="3 4">SS015</strain>
    </source>
</reference>
<dbReference type="PANTHER" id="PTHR30204:SF15">
    <property type="entry name" value="BLL5018 PROTEIN"/>
    <property type="match status" value="1"/>
</dbReference>
<dbReference type="InterPro" id="IPR047057">
    <property type="entry name" value="MerR_fam"/>
</dbReference>
<dbReference type="EMBL" id="VNIB01000001">
    <property type="protein sequence ID" value="TYP00276.1"/>
    <property type="molecule type" value="Genomic_DNA"/>
</dbReference>
<dbReference type="CDD" id="cd04765">
    <property type="entry name" value="HTH_MlrA-like_sg2"/>
    <property type="match status" value="1"/>
</dbReference>
<dbReference type="GO" id="GO:0003677">
    <property type="term" value="F:DNA binding"/>
    <property type="evidence" value="ECO:0007669"/>
    <property type="project" value="UniProtKB-KW"/>
</dbReference>
<feature type="domain" description="HTH merR-type" evidence="2">
    <location>
        <begin position="10"/>
        <end position="80"/>
    </location>
</feature>
<protein>
    <submittedName>
        <fullName evidence="3">MerR family transcriptional regulator</fullName>
    </submittedName>
</protein>
<evidence type="ECO:0000313" key="3">
    <source>
        <dbReference type="EMBL" id="TYP00276.1"/>
    </source>
</evidence>
<name>A0A5D3WM78_9BACT</name>
<proteinExistence type="predicted"/>
<dbReference type="SMART" id="SM00422">
    <property type="entry name" value="HTH_MERR"/>
    <property type="match status" value="1"/>
</dbReference>
<dbReference type="PANTHER" id="PTHR30204">
    <property type="entry name" value="REDOX-CYCLING DRUG-SENSING TRANSCRIPTIONAL ACTIVATOR SOXR"/>
    <property type="match status" value="1"/>
</dbReference>
<dbReference type="SUPFAM" id="SSF46955">
    <property type="entry name" value="Putative DNA-binding domain"/>
    <property type="match status" value="1"/>
</dbReference>
<dbReference type="Proteomes" id="UP000324159">
    <property type="component" value="Unassembled WGS sequence"/>
</dbReference>
<dbReference type="InterPro" id="IPR009061">
    <property type="entry name" value="DNA-bd_dom_put_sf"/>
</dbReference>
<evidence type="ECO:0000256" key="1">
    <source>
        <dbReference type="ARBA" id="ARBA00023125"/>
    </source>
</evidence>
<organism evidence="3 4">
    <name type="scientific">Geothermobacter ehrlichii</name>
    <dbReference type="NCBI Taxonomy" id="213224"/>
    <lineage>
        <taxon>Bacteria</taxon>
        <taxon>Pseudomonadati</taxon>
        <taxon>Thermodesulfobacteriota</taxon>
        <taxon>Desulfuromonadia</taxon>
        <taxon>Desulfuromonadales</taxon>
        <taxon>Geothermobacteraceae</taxon>
        <taxon>Geothermobacter</taxon>
    </lineage>
</organism>
<accession>A0A5D3WM78</accession>
<dbReference type="PROSITE" id="PS50937">
    <property type="entry name" value="HTH_MERR_2"/>
    <property type="match status" value="1"/>
</dbReference>